<organism evidence="3 4">
    <name type="scientific">Campylobacter upsaliensis</name>
    <dbReference type="NCBI Taxonomy" id="28080"/>
    <lineage>
        <taxon>Bacteria</taxon>
        <taxon>Pseudomonadati</taxon>
        <taxon>Campylobacterota</taxon>
        <taxon>Epsilonproteobacteria</taxon>
        <taxon>Campylobacterales</taxon>
        <taxon>Campylobacteraceae</taxon>
        <taxon>Campylobacter</taxon>
    </lineage>
</organism>
<reference evidence="2 5" key="1">
    <citation type="submission" date="2018-06" db="EMBL/GenBank/DDBJ databases">
        <authorList>
            <consortium name="PulseNet: The National Subtyping Network for Foodborne Disease Surveillance"/>
            <person name="Tarr C.L."/>
            <person name="Trees E."/>
            <person name="Katz L.S."/>
            <person name="Carleton-Romer H.A."/>
            <person name="Stroika S."/>
            <person name="Kucerova Z."/>
            <person name="Roache K.F."/>
            <person name="Sabol A.L."/>
            <person name="Besser J."/>
            <person name="Gerner-Smidt P."/>
        </authorList>
    </citation>
    <scope>NUCLEOTIDE SEQUENCE [LARGE SCALE GENOMIC DNA]</scope>
    <source>
        <strain evidence="2 5">PNUSAC003104</strain>
    </source>
</reference>
<sequence>MAEAKAKNTQTEQKVEQTPQKNTRLSRAEFIKQTMDRKKRAIDENRNAQVFVSDSVAGAEIFYNLRMIDSMDSAIRKLWGNGIETKEVEKWIKELGEIKNKISNLESFGREILVKIDNVRNIDNFDLRRIIQREIDKNKEEKTA</sequence>
<dbReference type="EMBL" id="UFUZ01000002">
    <property type="protein sequence ID" value="SUX41140.1"/>
    <property type="molecule type" value="Genomic_DNA"/>
</dbReference>
<evidence type="ECO:0000313" key="2">
    <source>
        <dbReference type="EMBL" id="EAJ1622458.1"/>
    </source>
</evidence>
<evidence type="ECO:0000313" key="3">
    <source>
        <dbReference type="EMBL" id="SUX41140.1"/>
    </source>
</evidence>
<gene>
    <name evidence="2" type="ORF">CT510_07360</name>
    <name evidence="3" type="ORF">NCTC12264_01958</name>
</gene>
<dbReference type="EMBL" id="AABVLA010000032">
    <property type="protein sequence ID" value="EAJ1622458.1"/>
    <property type="molecule type" value="Genomic_DNA"/>
</dbReference>
<feature type="compositionally biased region" description="Polar residues" evidence="1">
    <location>
        <begin position="7"/>
        <end position="24"/>
    </location>
</feature>
<dbReference type="RefSeq" id="WP_004276557.1">
    <property type="nucleotide sequence ID" value="NZ_JANKIR010000029.1"/>
</dbReference>
<dbReference type="AlphaFoldDB" id="A0A381F3K0"/>
<reference evidence="3 4" key="2">
    <citation type="submission" date="2018-06" db="EMBL/GenBank/DDBJ databases">
        <authorList>
            <consortium name="Pathogen Informatics"/>
            <person name="Doyle S."/>
        </authorList>
    </citation>
    <scope>NUCLEOTIDE SEQUENCE [LARGE SCALE GENOMIC DNA]</scope>
    <source>
        <strain evidence="3 4">NCTC12264</strain>
    </source>
</reference>
<dbReference type="Proteomes" id="UP000254161">
    <property type="component" value="Unassembled WGS sequence"/>
</dbReference>
<evidence type="ECO:0000313" key="5">
    <source>
        <dbReference type="Proteomes" id="UP000535305"/>
    </source>
</evidence>
<keyword evidence="5" id="KW-1185">Reference proteome</keyword>
<protein>
    <submittedName>
        <fullName evidence="3">Uncharacterized protein</fullName>
    </submittedName>
</protein>
<dbReference type="GeneID" id="77231670"/>
<dbReference type="Proteomes" id="UP000535305">
    <property type="component" value="Unassembled WGS sequence"/>
</dbReference>
<evidence type="ECO:0000256" key="1">
    <source>
        <dbReference type="SAM" id="MobiDB-lite"/>
    </source>
</evidence>
<feature type="region of interest" description="Disordered" evidence="1">
    <location>
        <begin position="1"/>
        <end position="24"/>
    </location>
</feature>
<evidence type="ECO:0000313" key="4">
    <source>
        <dbReference type="Proteomes" id="UP000254161"/>
    </source>
</evidence>
<proteinExistence type="predicted"/>
<name>A0A381F3K0_CAMUP</name>
<accession>A0A381F3K0</accession>